<feature type="region of interest" description="Disordered" evidence="2">
    <location>
        <begin position="1"/>
        <end position="29"/>
    </location>
</feature>
<reference evidence="4" key="1">
    <citation type="journal article" date="2023" name="Access Microbiol">
        <title>De-novo genome assembly for Akanthomyces muscarius, a biocontrol agent of insect agricultural pests.</title>
        <authorList>
            <person name="Erdos Z."/>
            <person name="Studholme D.J."/>
            <person name="Raymond B."/>
            <person name="Sharma M."/>
        </authorList>
    </citation>
    <scope>NUCLEOTIDE SEQUENCE</scope>
    <source>
        <strain evidence="4">Ve6</strain>
    </source>
</reference>
<dbReference type="GeneID" id="80897753"/>
<dbReference type="PANTHER" id="PTHR37534:SF46">
    <property type="entry name" value="ZN(II)2CYS6 TRANSCRIPTION FACTOR (EUROFUNG)"/>
    <property type="match status" value="1"/>
</dbReference>
<name>A0A9W8QGD0_AKAMU</name>
<feature type="domain" description="Zn(2)-C6 fungal-type" evidence="3">
    <location>
        <begin position="37"/>
        <end position="67"/>
    </location>
</feature>
<dbReference type="InterPro" id="IPR001138">
    <property type="entry name" value="Zn2Cys6_DnaBD"/>
</dbReference>
<dbReference type="SUPFAM" id="SSF57701">
    <property type="entry name" value="Zn2/Cys6 DNA-binding domain"/>
    <property type="match status" value="1"/>
</dbReference>
<accession>A0A9W8QGD0</accession>
<dbReference type="AlphaFoldDB" id="A0A9W8QGD0"/>
<evidence type="ECO:0000259" key="3">
    <source>
        <dbReference type="PROSITE" id="PS50048"/>
    </source>
</evidence>
<dbReference type="CDD" id="cd00067">
    <property type="entry name" value="GAL4"/>
    <property type="match status" value="1"/>
</dbReference>
<dbReference type="GO" id="GO:0008270">
    <property type="term" value="F:zinc ion binding"/>
    <property type="evidence" value="ECO:0007669"/>
    <property type="project" value="InterPro"/>
</dbReference>
<dbReference type="EMBL" id="JAJHUN010000008">
    <property type="protein sequence ID" value="KAJ4154131.1"/>
    <property type="molecule type" value="Genomic_DNA"/>
</dbReference>
<evidence type="ECO:0000313" key="5">
    <source>
        <dbReference type="Proteomes" id="UP001144673"/>
    </source>
</evidence>
<organism evidence="4 5">
    <name type="scientific">Akanthomyces muscarius</name>
    <name type="common">Entomopathogenic fungus</name>
    <name type="synonym">Lecanicillium muscarium</name>
    <dbReference type="NCBI Taxonomy" id="2231603"/>
    <lineage>
        <taxon>Eukaryota</taxon>
        <taxon>Fungi</taxon>
        <taxon>Dikarya</taxon>
        <taxon>Ascomycota</taxon>
        <taxon>Pezizomycotina</taxon>
        <taxon>Sordariomycetes</taxon>
        <taxon>Hypocreomycetidae</taxon>
        <taxon>Hypocreales</taxon>
        <taxon>Cordycipitaceae</taxon>
        <taxon>Akanthomyces</taxon>
    </lineage>
</organism>
<dbReference type="Gene3D" id="4.10.240.10">
    <property type="entry name" value="Zn(2)-C6 fungal-type DNA-binding domain"/>
    <property type="match status" value="1"/>
</dbReference>
<dbReference type="Pfam" id="PF00172">
    <property type="entry name" value="Zn_clus"/>
    <property type="match status" value="1"/>
</dbReference>
<evidence type="ECO:0000313" key="4">
    <source>
        <dbReference type="EMBL" id="KAJ4154131.1"/>
    </source>
</evidence>
<evidence type="ECO:0000256" key="1">
    <source>
        <dbReference type="ARBA" id="ARBA00023242"/>
    </source>
</evidence>
<feature type="region of interest" description="Disordered" evidence="2">
    <location>
        <begin position="129"/>
        <end position="195"/>
    </location>
</feature>
<dbReference type="RefSeq" id="XP_056054789.1">
    <property type="nucleotide sequence ID" value="XM_056197774.1"/>
</dbReference>
<dbReference type="PROSITE" id="PS50048">
    <property type="entry name" value="ZN2_CY6_FUNGAL_2"/>
    <property type="match status" value="1"/>
</dbReference>
<dbReference type="SMART" id="SM00066">
    <property type="entry name" value="GAL4"/>
    <property type="match status" value="1"/>
</dbReference>
<feature type="region of interest" description="Disordered" evidence="2">
    <location>
        <begin position="87"/>
        <end position="108"/>
    </location>
</feature>
<dbReference type="PROSITE" id="PS00463">
    <property type="entry name" value="ZN2_CY6_FUNGAL_1"/>
    <property type="match status" value="1"/>
</dbReference>
<gene>
    <name evidence="4" type="ORF">LMH87_010594</name>
</gene>
<dbReference type="PANTHER" id="PTHR37534">
    <property type="entry name" value="TRANSCRIPTIONAL ACTIVATOR PROTEIN UGA3"/>
    <property type="match status" value="1"/>
</dbReference>
<dbReference type="KEGG" id="amus:LMH87_010594"/>
<dbReference type="InterPro" id="IPR036864">
    <property type="entry name" value="Zn2-C6_fun-type_DNA-bd_sf"/>
</dbReference>
<evidence type="ECO:0000256" key="2">
    <source>
        <dbReference type="SAM" id="MobiDB-lite"/>
    </source>
</evidence>
<dbReference type="Proteomes" id="UP001144673">
    <property type="component" value="Chromosome 5"/>
</dbReference>
<keyword evidence="5" id="KW-1185">Reference proteome</keyword>
<keyword evidence="1" id="KW-0539">Nucleus</keyword>
<feature type="compositionally biased region" description="Low complexity" evidence="2">
    <location>
        <begin position="142"/>
        <end position="164"/>
    </location>
</feature>
<proteinExistence type="predicted"/>
<dbReference type="GO" id="GO:0000981">
    <property type="term" value="F:DNA-binding transcription factor activity, RNA polymerase II-specific"/>
    <property type="evidence" value="ECO:0007669"/>
    <property type="project" value="InterPro"/>
</dbReference>
<comment type="caution">
    <text evidence="4">The sequence shown here is derived from an EMBL/GenBank/DDBJ whole genome shotgun (WGS) entry which is preliminary data.</text>
</comment>
<sequence>MSPVVAPNPRRSGQVDAGGQDSSAQRVRRWAPRSRTGCLGCRARRVKCDELRPKCKSCQKRNIMCHYELDPPGADASLGVTHEARIAAQSTPSASGWRDHNSARPVKCGEQQPTCRRCVKPGYTYSGLLSPPPQPWGMPERGQSPSDAASSSGSSPGDSQQSQATALLSPASRALPMRRRGRWPTRQSQDVTPPAEIRPPDWYYTEAVFYFNTCLLDKISKFEAIPIKYHRPIGNNEANYDAFIAFILAYRITQISQDQGSVTQPSEAYHTKHLWERLYMCISNQITCINHEMARMGSSFAARNRVLTRIQGIKCVELMLQSPIWKHHTEGFLSLLRFCGGAKFAQGRQSLIKNSKGIIMESVLANSVGPPNNQIIGVSAWQAHSPSYNASMRSNH</sequence>
<protein>
    <recommendedName>
        <fullName evidence="3">Zn(2)-C6 fungal-type domain-containing protein</fullName>
    </recommendedName>
</protein>